<keyword evidence="2" id="KW-0732">Signal</keyword>
<organism evidence="3 4">
    <name type="scientific">Hibiscus sabdariffa</name>
    <name type="common">roselle</name>
    <dbReference type="NCBI Taxonomy" id="183260"/>
    <lineage>
        <taxon>Eukaryota</taxon>
        <taxon>Viridiplantae</taxon>
        <taxon>Streptophyta</taxon>
        <taxon>Embryophyta</taxon>
        <taxon>Tracheophyta</taxon>
        <taxon>Spermatophyta</taxon>
        <taxon>Magnoliopsida</taxon>
        <taxon>eudicotyledons</taxon>
        <taxon>Gunneridae</taxon>
        <taxon>Pentapetalae</taxon>
        <taxon>rosids</taxon>
        <taxon>malvids</taxon>
        <taxon>Malvales</taxon>
        <taxon>Malvaceae</taxon>
        <taxon>Malvoideae</taxon>
        <taxon>Hibiscus</taxon>
    </lineage>
</organism>
<protein>
    <recommendedName>
        <fullName evidence="5">Secreted protein</fullName>
    </recommendedName>
</protein>
<feature type="region of interest" description="Disordered" evidence="1">
    <location>
        <begin position="85"/>
        <end position="109"/>
    </location>
</feature>
<dbReference type="Proteomes" id="UP001396334">
    <property type="component" value="Unassembled WGS sequence"/>
</dbReference>
<evidence type="ECO:0008006" key="5">
    <source>
        <dbReference type="Google" id="ProtNLM"/>
    </source>
</evidence>
<sequence length="109" mass="11967">MVQFLGCLVCGLQRLQAWSATEPAEWLGSRAIEGPTFCWVKSPDGSEVGWIRFGEPVRTRDPCGSIKPRVLPLLFHFLLKPTKANLAASSSLSSRRRRSPPSAITGSEI</sequence>
<accession>A0ABR2R6E7</accession>
<gene>
    <name evidence="3" type="ORF">V6N11_075343</name>
</gene>
<evidence type="ECO:0000256" key="2">
    <source>
        <dbReference type="SAM" id="SignalP"/>
    </source>
</evidence>
<feature type="chain" id="PRO_5045404062" description="Secreted protein" evidence="2">
    <location>
        <begin position="20"/>
        <end position="109"/>
    </location>
</feature>
<feature type="signal peptide" evidence="2">
    <location>
        <begin position="1"/>
        <end position="19"/>
    </location>
</feature>
<dbReference type="EMBL" id="JBBPBN010000026">
    <property type="protein sequence ID" value="KAK9008449.1"/>
    <property type="molecule type" value="Genomic_DNA"/>
</dbReference>
<evidence type="ECO:0000313" key="3">
    <source>
        <dbReference type="EMBL" id="KAK9008449.1"/>
    </source>
</evidence>
<proteinExistence type="predicted"/>
<evidence type="ECO:0000256" key="1">
    <source>
        <dbReference type="SAM" id="MobiDB-lite"/>
    </source>
</evidence>
<evidence type="ECO:0000313" key="4">
    <source>
        <dbReference type="Proteomes" id="UP001396334"/>
    </source>
</evidence>
<comment type="caution">
    <text evidence="3">The sequence shown here is derived from an EMBL/GenBank/DDBJ whole genome shotgun (WGS) entry which is preliminary data.</text>
</comment>
<reference evidence="3 4" key="1">
    <citation type="journal article" date="2024" name="G3 (Bethesda)">
        <title>Genome assembly of Hibiscus sabdariffa L. provides insights into metabolisms of medicinal natural products.</title>
        <authorList>
            <person name="Kim T."/>
        </authorList>
    </citation>
    <scope>NUCLEOTIDE SEQUENCE [LARGE SCALE GENOMIC DNA]</scope>
    <source>
        <strain evidence="3">TK-2024</strain>
        <tissue evidence="3">Old leaves</tissue>
    </source>
</reference>
<keyword evidence="4" id="KW-1185">Reference proteome</keyword>
<name>A0ABR2R6E7_9ROSI</name>